<organism evidence="22 23">
    <name type="scientific">Staphylotrichum longicolle</name>
    <dbReference type="NCBI Taxonomy" id="669026"/>
    <lineage>
        <taxon>Eukaryota</taxon>
        <taxon>Fungi</taxon>
        <taxon>Dikarya</taxon>
        <taxon>Ascomycota</taxon>
        <taxon>Pezizomycotina</taxon>
        <taxon>Sordariomycetes</taxon>
        <taxon>Sordariomycetidae</taxon>
        <taxon>Sordariales</taxon>
        <taxon>Chaetomiaceae</taxon>
        <taxon>Staphylotrichum</taxon>
    </lineage>
</organism>
<keyword evidence="13 17" id="KW-0326">Glycosidase</keyword>
<dbReference type="PANTHER" id="PTHR22762:SF67">
    <property type="entry name" value="ALPHA_BETA-GLUCOSIDASE AGDC-RELATED"/>
    <property type="match status" value="1"/>
</dbReference>
<evidence type="ECO:0000256" key="11">
    <source>
        <dbReference type="ARBA" id="ARBA00023180"/>
    </source>
</evidence>
<dbReference type="SUPFAM" id="SSF51011">
    <property type="entry name" value="Glycosyl hydrolase domain"/>
    <property type="match status" value="1"/>
</dbReference>
<evidence type="ECO:0000256" key="15">
    <source>
        <dbReference type="ARBA" id="ARBA00023326"/>
    </source>
</evidence>
<dbReference type="EC" id="3.2.1.21" evidence="6"/>
<gene>
    <name evidence="22" type="ORF">NEMBOFW57_004846</name>
</gene>
<dbReference type="GO" id="GO:0000272">
    <property type="term" value="P:polysaccharide catabolic process"/>
    <property type="evidence" value="ECO:0007669"/>
    <property type="project" value="UniProtKB-KW"/>
</dbReference>
<comment type="similarity">
    <text evidence="4 17">Belongs to the glycosyl hydrolase 31 family.</text>
</comment>
<evidence type="ECO:0000256" key="12">
    <source>
        <dbReference type="ARBA" id="ARBA00023277"/>
    </source>
</evidence>
<feature type="chain" id="PRO_5042263449" description="Probable alpha/beta-glucosidase agdC" evidence="18">
    <location>
        <begin position="19"/>
        <end position="893"/>
    </location>
</feature>
<name>A0AAD4EVP8_9PEZI</name>
<dbReference type="CDD" id="cd14752">
    <property type="entry name" value="GH31_N"/>
    <property type="match status" value="1"/>
</dbReference>
<comment type="catalytic activity">
    <reaction evidence="1">
        <text>Hydrolysis of terminal, non-reducing beta-D-glucosyl residues with release of beta-D-glucose.</text>
        <dbReference type="EC" id="3.2.1.21"/>
    </reaction>
</comment>
<dbReference type="InterPro" id="IPR013780">
    <property type="entry name" value="Glyco_hydro_b"/>
</dbReference>
<evidence type="ECO:0000313" key="23">
    <source>
        <dbReference type="Proteomes" id="UP001197093"/>
    </source>
</evidence>
<dbReference type="Gene3D" id="2.60.40.1760">
    <property type="entry name" value="glycosyl hydrolase (family 31)"/>
    <property type="match status" value="1"/>
</dbReference>
<dbReference type="Pfam" id="PF21365">
    <property type="entry name" value="Glyco_hydro_31_3rd"/>
    <property type="match status" value="1"/>
</dbReference>
<dbReference type="InterPro" id="IPR011013">
    <property type="entry name" value="Gal_mutarotase_sf_dom"/>
</dbReference>
<feature type="domain" description="Glycoside hydrolase family 31 TIM barrel" evidence="19">
    <location>
        <begin position="273"/>
        <end position="684"/>
    </location>
</feature>
<proteinExistence type="inferred from homology"/>
<dbReference type="InterPro" id="IPR025887">
    <property type="entry name" value="Glyco_hydro_31_N_dom"/>
</dbReference>
<dbReference type="InterPro" id="IPR048395">
    <property type="entry name" value="Glyco_hydro_31_C"/>
</dbReference>
<keyword evidence="11" id="KW-0325">Glycoprotein</keyword>
<evidence type="ECO:0000256" key="16">
    <source>
        <dbReference type="ARBA" id="ARBA00025512"/>
    </source>
</evidence>
<evidence type="ECO:0000259" key="21">
    <source>
        <dbReference type="Pfam" id="PF21365"/>
    </source>
</evidence>
<dbReference type="GO" id="GO:0071555">
    <property type="term" value="P:cell wall organization"/>
    <property type="evidence" value="ECO:0007669"/>
    <property type="project" value="UniProtKB-KW"/>
</dbReference>
<keyword evidence="9 18" id="KW-0732">Signal</keyword>
<evidence type="ECO:0000256" key="6">
    <source>
        <dbReference type="ARBA" id="ARBA00012744"/>
    </source>
</evidence>
<reference evidence="22" key="1">
    <citation type="submission" date="2023-02" db="EMBL/GenBank/DDBJ databases">
        <authorList>
            <person name="Palmer J.M."/>
        </authorList>
    </citation>
    <scope>NUCLEOTIDE SEQUENCE</scope>
    <source>
        <strain evidence="22">FW57</strain>
    </source>
</reference>
<evidence type="ECO:0000256" key="10">
    <source>
        <dbReference type="ARBA" id="ARBA00022801"/>
    </source>
</evidence>
<dbReference type="AlphaFoldDB" id="A0AAD4EVP8"/>
<dbReference type="Proteomes" id="UP001197093">
    <property type="component" value="Unassembled WGS sequence"/>
</dbReference>
<dbReference type="GO" id="GO:0008422">
    <property type="term" value="F:beta-glucosidase activity"/>
    <property type="evidence" value="ECO:0007669"/>
    <property type="project" value="UniProtKB-EC"/>
</dbReference>
<evidence type="ECO:0000256" key="9">
    <source>
        <dbReference type="ARBA" id="ARBA00022729"/>
    </source>
</evidence>
<accession>A0AAD4EVP8</accession>
<dbReference type="SUPFAM" id="SSF74650">
    <property type="entry name" value="Galactose mutarotase-like"/>
    <property type="match status" value="1"/>
</dbReference>
<dbReference type="EC" id="3.2.1.20" evidence="5"/>
<dbReference type="GO" id="GO:0005576">
    <property type="term" value="C:extracellular region"/>
    <property type="evidence" value="ECO:0007669"/>
    <property type="project" value="UniProtKB-SubCell"/>
</dbReference>
<dbReference type="InterPro" id="IPR017853">
    <property type="entry name" value="GH"/>
</dbReference>
<keyword evidence="8" id="KW-0964">Secreted</keyword>
<evidence type="ECO:0000256" key="1">
    <source>
        <dbReference type="ARBA" id="ARBA00000448"/>
    </source>
</evidence>
<evidence type="ECO:0000256" key="17">
    <source>
        <dbReference type="RuleBase" id="RU361185"/>
    </source>
</evidence>
<evidence type="ECO:0000256" key="13">
    <source>
        <dbReference type="ARBA" id="ARBA00023295"/>
    </source>
</evidence>
<evidence type="ECO:0000256" key="7">
    <source>
        <dbReference type="ARBA" id="ARBA00014002"/>
    </source>
</evidence>
<keyword evidence="15" id="KW-0624">Polysaccharide degradation</keyword>
<dbReference type="GO" id="GO:0030246">
    <property type="term" value="F:carbohydrate binding"/>
    <property type="evidence" value="ECO:0007669"/>
    <property type="project" value="InterPro"/>
</dbReference>
<dbReference type="InterPro" id="IPR030458">
    <property type="entry name" value="Glyco_hydro_31_AS"/>
</dbReference>
<dbReference type="Pfam" id="PF13802">
    <property type="entry name" value="Gal_mutarotas_2"/>
    <property type="match status" value="1"/>
</dbReference>
<evidence type="ECO:0000256" key="8">
    <source>
        <dbReference type="ARBA" id="ARBA00022525"/>
    </source>
</evidence>
<evidence type="ECO:0000256" key="14">
    <source>
        <dbReference type="ARBA" id="ARBA00023316"/>
    </source>
</evidence>
<dbReference type="InterPro" id="IPR000322">
    <property type="entry name" value="Glyco_hydro_31_TIM"/>
</dbReference>
<keyword evidence="14" id="KW-0961">Cell wall biogenesis/degradation</keyword>
<evidence type="ECO:0000259" key="19">
    <source>
        <dbReference type="Pfam" id="PF01055"/>
    </source>
</evidence>
<keyword evidence="12" id="KW-0119">Carbohydrate metabolism</keyword>
<evidence type="ECO:0000256" key="2">
    <source>
        <dbReference type="ARBA" id="ARBA00001657"/>
    </source>
</evidence>
<feature type="domain" description="Glycosyl hydrolase family 31 C-terminal" evidence="21">
    <location>
        <begin position="692"/>
        <end position="780"/>
    </location>
</feature>
<protein>
    <recommendedName>
        <fullName evidence="7">Probable alpha/beta-glucosidase agdC</fullName>
        <ecNumber evidence="5">3.2.1.20</ecNumber>
        <ecNumber evidence="6">3.2.1.21</ecNumber>
    </recommendedName>
</protein>
<evidence type="ECO:0000313" key="22">
    <source>
        <dbReference type="EMBL" id="KAG7288493.1"/>
    </source>
</evidence>
<comment type="caution">
    <text evidence="22">The sequence shown here is derived from an EMBL/GenBank/DDBJ whole genome shotgun (WGS) entry which is preliminary data.</text>
</comment>
<comment type="function">
    <text evidence="16">Glucosidase involved in the degradation of cellulosic biomass. Has both alpha- and beta-glucosidase activity.</text>
</comment>
<evidence type="ECO:0000259" key="20">
    <source>
        <dbReference type="Pfam" id="PF13802"/>
    </source>
</evidence>
<feature type="signal peptide" evidence="18">
    <location>
        <begin position="1"/>
        <end position="18"/>
    </location>
</feature>
<keyword evidence="10 17" id="KW-0378">Hydrolase</keyword>
<evidence type="ECO:0000256" key="5">
    <source>
        <dbReference type="ARBA" id="ARBA00012741"/>
    </source>
</evidence>
<sequence length="893" mass="99463">MVGSRLASFGLLAGLCSAAATLQPYSTERPLSECPGYKASNIKTSATGLTADLKLGGAACNTYGTDLEKLRLEVTYENENRLHVKIQDADDVVYQVPESVFPRPKADGTSAKKSALVFKYKSNPFSFSVSRAKTGEVLFDSSAAQLVFQSQYLRLRTKLPNNPNLYGLGEHSDSFRLNTTNYIRTFWNQDSFAIPENSNLYGDHPVYFEHRKSGTHGVFLLNSNGMDIKINQEGRSDQYLEYNTLGGVLDFYFVAGPSPVEVSRQYAEIAGLPAMMPYWGFGFHNCRYGYRDVFEVAEVVSNYSAAGIPLQTMWTDIDYMDRRRTAFQSRFSKSWSNNSRNNQDYIVMVDPAVAYATDNNPAYSRGVADNVFLKRNNGSEWLGVVWPGVSVFPDWFAANINKFWNNEFAQFFNKDTGIDISGLWIDMNEPSSFPCYFPCDDPFRSAIGFPPTPPAIRTHSPRPLPGWPCEFQPEGSNCKRDEDDAARISAPGTRDLESNPSAHPVPAALWTRADGKWMGLPGRDLLYPKYAIHNKAAYMDSWNAEHGGISNKTVLTDVIHQNGLAEYDVHNLYGTRAGRAVGKWLGDNLSTWDHYRGSIRGMMAFAAIYQVPMVGSDVCGFASSTTEPLCARWAMLGAFSPFYRNHNEYPPAISQEFYRWPTVAEAARKAIDIRYKLIDYIYTALHQQSVDGTPLINPMFYAYPNDANTFGLELQYFYGPGLLVAPVTQEGATSVDVYLPDDIFYDYYTHKQIRGRGKTIRVDNQGLTDIPLFLRGGVIIPSRVKSGMTTTEVREQNFELLVPVGADGTATGQLYLDDGISLEQQGTTLITFKYRKGVLTARGTFGYKTKVKITKVTVIGAGRKRDEGAAETADVVVDQALTGDFDITIADAE</sequence>
<comment type="catalytic activity">
    <reaction evidence="2">
        <text>Hydrolysis of terminal, non-reducing (1-&gt;4)-linked alpha-D-glucose residues with release of alpha-D-glucose.</text>
        <dbReference type="EC" id="3.2.1.20"/>
    </reaction>
</comment>
<dbReference type="Pfam" id="PF01055">
    <property type="entry name" value="Glyco_hydro_31_2nd"/>
    <property type="match status" value="1"/>
</dbReference>
<feature type="domain" description="Glycoside hydrolase family 31 N-terminal" evidence="20">
    <location>
        <begin position="91"/>
        <end position="225"/>
    </location>
</feature>
<dbReference type="Gene3D" id="2.60.40.1180">
    <property type="entry name" value="Golgi alpha-mannosidase II"/>
    <property type="match status" value="2"/>
</dbReference>
<evidence type="ECO:0000256" key="3">
    <source>
        <dbReference type="ARBA" id="ARBA00004613"/>
    </source>
</evidence>
<evidence type="ECO:0000256" key="18">
    <source>
        <dbReference type="SAM" id="SignalP"/>
    </source>
</evidence>
<dbReference type="PANTHER" id="PTHR22762">
    <property type="entry name" value="ALPHA-GLUCOSIDASE"/>
    <property type="match status" value="1"/>
</dbReference>
<evidence type="ECO:0000256" key="4">
    <source>
        <dbReference type="ARBA" id="ARBA00007806"/>
    </source>
</evidence>
<dbReference type="PROSITE" id="PS00129">
    <property type="entry name" value="GLYCOSYL_HYDROL_F31_1"/>
    <property type="match status" value="1"/>
</dbReference>
<comment type="subcellular location">
    <subcellularLocation>
        <location evidence="3">Secreted</location>
    </subcellularLocation>
</comment>
<dbReference type="SUPFAM" id="SSF51445">
    <property type="entry name" value="(Trans)glycosidases"/>
    <property type="match status" value="1"/>
</dbReference>
<keyword evidence="23" id="KW-1185">Reference proteome</keyword>
<dbReference type="GO" id="GO:0004558">
    <property type="term" value="F:alpha-1,4-glucosidase activity"/>
    <property type="evidence" value="ECO:0007669"/>
    <property type="project" value="UniProtKB-EC"/>
</dbReference>
<dbReference type="Gene3D" id="3.20.20.80">
    <property type="entry name" value="Glycosidases"/>
    <property type="match status" value="2"/>
</dbReference>
<dbReference type="EMBL" id="JAHCVI010000002">
    <property type="protein sequence ID" value="KAG7288493.1"/>
    <property type="molecule type" value="Genomic_DNA"/>
</dbReference>